<dbReference type="InterPro" id="IPR050418">
    <property type="entry name" value="D-iso_2-hydroxyacid_DH_PdxB"/>
</dbReference>
<dbReference type="RefSeq" id="WP_125016017.1">
    <property type="nucleotide sequence ID" value="NZ_QWEZ01000002.1"/>
</dbReference>
<comment type="caution">
    <text evidence="7">The sequence shown here is derived from an EMBL/GenBank/DDBJ whole genome shotgun (WGS) entry which is preliminary data.</text>
</comment>
<dbReference type="GO" id="GO:0016616">
    <property type="term" value="F:oxidoreductase activity, acting on the CH-OH group of donors, NAD or NADP as acceptor"/>
    <property type="evidence" value="ECO:0007669"/>
    <property type="project" value="InterPro"/>
</dbReference>
<keyword evidence="3" id="KW-0520">NAD</keyword>
<reference evidence="7 8" key="2">
    <citation type="submission" date="2018-12" db="EMBL/GenBank/DDBJ databases">
        <title>Simiduia agarivorans gen. nov., sp. nov., a marine, agarolytic bacterium isolated from shallow coastal water from Keelung, Taiwan.</title>
        <authorList>
            <person name="Shieh W.Y."/>
        </authorList>
    </citation>
    <scope>NUCLEOTIDE SEQUENCE [LARGE SCALE GENOMIC DNA]</scope>
    <source>
        <strain evidence="7 8">GTF-13</strain>
    </source>
</reference>
<sequence length="318" mass="33677">MRAVIVDEATLAAEDLDLSGLLSIEADWQRYPKTATGELAERIAGAEIVLTNKVVLDRSLIEANPQLRYIGVLATGTNNVDLKAAEACGVAVTNVTGYGAPSVVQHCWSLILSLATRQSLYHRDVVAGRWTVSDSFCLLDYPIMELAGKTLLLVGYGELGQGVARIAEAFAMKVVVANTPGSPNQRRDRPDLDAALPGADVISLHCPLTEPTLGLVDARRLGLMKPSALLINTARGGLVDEAALAAALRAGQLAGAGVDVLSSEPPRADNPLLGKDIPNLILTPHSAWGSREARQRLVEIAAGNLRAFLAGESRNRLV</sequence>
<dbReference type="AlphaFoldDB" id="A0A3P3VKP3"/>
<protein>
    <submittedName>
        <fullName evidence="7">D-2-hydroxyacid dehydrogenase</fullName>
    </submittedName>
</protein>
<dbReference type="SUPFAM" id="SSF51735">
    <property type="entry name" value="NAD(P)-binding Rossmann-fold domains"/>
    <property type="match status" value="1"/>
</dbReference>
<dbReference type="InterPro" id="IPR029753">
    <property type="entry name" value="D-isomer_DH_CS"/>
</dbReference>
<dbReference type="CDD" id="cd12162">
    <property type="entry name" value="2-Hacid_dh_4"/>
    <property type="match status" value="1"/>
</dbReference>
<dbReference type="Pfam" id="PF00389">
    <property type="entry name" value="2-Hacid_dh"/>
    <property type="match status" value="1"/>
</dbReference>
<evidence type="ECO:0000313" key="7">
    <source>
        <dbReference type="EMBL" id="RRJ82306.1"/>
    </source>
</evidence>
<dbReference type="Gene3D" id="3.40.50.720">
    <property type="entry name" value="NAD(P)-binding Rossmann-like Domain"/>
    <property type="match status" value="2"/>
</dbReference>
<name>A0A3P3VKP3_9GAMM</name>
<evidence type="ECO:0000256" key="2">
    <source>
        <dbReference type="ARBA" id="ARBA00023002"/>
    </source>
</evidence>
<dbReference type="EMBL" id="QWEZ01000002">
    <property type="protein sequence ID" value="RRJ82306.1"/>
    <property type="molecule type" value="Genomic_DNA"/>
</dbReference>
<evidence type="ECO:0000313" key="8">
    <source>
        <dbReference type="Proteomes" id="UP000280792"/>
    </source>
</evidence>
<feature type="domain" description="D-isomer specific 2-hydroxyacid dehydrogenase NAD-binding" evidence="6">
    <location>
        <begin position="109"/>
        <end position="287"/>
    </location>
</feature>
<feature type="domain" description="D-isomer specific 2-hydroxyacid dehydrogenase catalytic" evidence="5">
    <location>
        <begin position="32"/>
        <end position="316"/>
    </location>
</feature>
<proteinExistence type="inferred from homology"/>
<reference evidence="7 8" key="1">
    <citation type="submission" date="2018-08" db="EMBL/GenBank/DDBJ databases">
        <authorList>
            <person name="Khan S.A."/>
        </authorList>
    </citation>
    <scope>NUCLEOTIDE SEQUENCE [LARGE SCALE GENOMIC DNA]</scope>
    <source>
        <strain evidence="7 8">GTF-13</strain>
    </source>
</reference>
<dbReference type="GO" id="GO:0051287">
    <property type="term" value="F:NAD binding"/>
    <property type="evidence" value="ECO:0007669"/>
    <property type="project" value="InterPro"/>
</dbReference>
<dbReference type="PROSITE" id="PS00671">
    <property type="entry name" value="D_2_HYDROXYACID_DH_3"/>
    <property type="match status" value="1"/>
</dbReference>
<dbReference type="SUPFAM" id="SSF52283">
    <property type="entry name" value="Formate/glycerate dehydrogenase catalytic domain-like"/>
    <property type="match status" value="1"/>
</dbReference>
<dbReference type="InterPro" id="IPR006139">
    <property type="entry name" value="D-isomer_2_OHA_DH_cat_dom"/>
</dbReference>
<organism evidence="7 8">
    <name type="scientific">Aestuariirhabdus litorea</name>
    <dbReference type="NCBI Taxonomy" id="2528527"/>
    <lineage>
        <taxon>Bacteria</taxon>
        <taxon>Pseudomonadati</taxon>
        <taxon>Pseudomonadota</taxon>
        <taxon>Gammaproteobacteria</taxon>
        <taxon>Oceanospirillales</taxon>
        <taxon>Aestuariirhabdaceae</taxon>
        <taxon>Aestuariirhabdus</taxon>
    </lineage>
</organism>
<comment type="similarity">
    <text evidence="1 4">Belongs to the D-isomer specific 2-hydroxyacid dehydrogenase family.</text>
</comment>
<evidence type="ECO:0000256" key="1">
    <source>
        <dbReference type="ARBA" id="ARBA00005854"/>
    </source>
</evidence>
<dbReference type="Pfam" id="PF02826">
    <property type="entry name" value="2-Hacid_dh_C"/>
    <property type="match status" value="1"/>
</dbReference>
<dbReference type="PANTHER" id="PTHR43761">
    <property type="entry name" value="D-ISOMER SPECIFIC 2-HYDROXYACID DEHYDROGENASE FAMILY PROTEIN (AFU_ORTHOLOGUE AFUA_1G13630)"/>
    <property type="match status" value="1"/>
</dbReference>
<evidence type="ECO:0000259" key="6">
    <source>
        <dbReference type="Pfam" id="PF02826"/>
    </source>
</evidence>
<dbReference type="InterPro" id="IPR006140">
    <property type="entry name" value="D-isomer_DH_NAD-bd"/>
</dbReference>
<dbReference type="PROSITE" id="PS00670">
    <property type="entry name" value="D_2_HYDROXYACID_DH_2"/>
    <property type="match status" value="1"/>
</dbReference>
<accession>A0A3P3VKP3</accession>
<keyword evidence="2 4" id="KW-0560">Oxidoreductase</keyword>
<gene>
    <name evidence="7" type="ORF">D0544_10485</name>
</gene>
<evidence type="ECO:0000256" key="3">
    <source>
        <dbReference type="ARBA" id="ARBA00023027"/>
    </source>
</evidence>
<dbReference type="Proteomes" id="UP000280792">
    <property type="component" value="Unassembled WGS sequence"/>
</dbReference>
<evidence type="ECO:0000259" key="5">
    <source>
        <dbReference type="Pfam" id="PF00389"/>
    </source>
</evidence>
<dbReference type="PANTHER" id="PTHR43761:SF1">
    <property type="entry name" value="D-ISOMER SPECIFIC 2-HYDROXYACID DEHYDROGENASE CATALYTIC DOMAIN-CONTAINING PROTEIN-RELATED"/>
    <property type="match status" value="1"/>
</dbReference>
<dbReference type="InterPro" id="IPR036291">
    <property type="entry name" value="NAD(P)-bd_dom_sf"/>
</dbReference>
<evidence type="ECO:0000256" key="4">
    <source>
        <dbReference type="RuleBase" id="RU003719"/>
    </source>
</evidence>
<keyword evidence="8" id="KW-1185">Reference proteome</keyword>